<organism evidence="1 2">
    <name type="scientific">Pseudomonas citronellolis</name>
    <dbReference type="NCBI Taxonomy" id="53408"/>
    <lineage>
        <taxon>Bacteria</taxon>
        <taxon>Pseudomonadati</taxon>
        <taxon>Pseudomonadota</taxon>
        <taxon>Gammaproteobacteria</taxon>
        <taxon>Pseudomonadales</taxon>
        <taxon>Pseudomonadaceae</taxon>
        <taxon>Pseudomonas</taxon>
    </lineage>
</organism>
<name>A0A1A9KM82_9PSED</name>
<dbReference type="EMBL" id="CP015878">
    <property type="protein sequence ID" value="ANI18589.1"/>
    <property type="molecule type" value="Genomic_DNA"/>
</dbReference>
<dbReference type="Proteomes" id="UP000077748">
    <property type="component" value="Chromosome"/>
</dbReference>
<proteinExistence type="predicted"/>
<sequence>MLDLVEKSIRKIAPLSSQEARFHRRYEVLANCKRFHFPQLYGVLETPFESLLYTSLVQGKPPRMHQIGEALGRNIAELELLSHLYLQRRPLQDRLQLWSMDFHRPWFLLRPRFNYQRCLAHLEKFARQDARFRDLSRAFSELRPRLDLLADASRHSPRCFSHMDYLRKNLFAQKGKLQLIDWSEVKVGRVGFDGGAYLGALFRRNDMQRFEQAREAFLHSYGDALDSRFAVEDALRNLGYIFLLTALYHCLRPETLEEYQRNERLPLLREKHDYLLGCLDRTGMPITFSAT</sequence>
<dbReference type="Gene3D" id="3.90.1200.10">
    <property type="match status" value="1"/>
</dbReference>
<dbReference type="AlphaFoldDB" id="A0A1A9KM82"/>
<dbReference type="GO" id="GO:0016740">
    <property type="term" value="F:transferase activity"/>
    <property type="evidence" value="ECO:0007669"/>
    <property type="project" value="UniProtKB-KW"/>
</dbReference>
<dbReference type="SUPFAM" id="SSF56112">
    <property type="entry name" value="Protein kinase-like (PK-like)"/>
    <property type="match status" value="1"/>
</dbReference>
<protein>
    <submittedName>
        <fullName evidence="1">Phosphotransferase</fullName>
    </submittedName>
</protein>
<gene>
    <name evidence="1" type="ORF">A9C11_24160</name>
</gene>
<evidence type="ECO:0000313" key="1">
    <source>
        <dbReference type="EMBL" id="ANI18589.1"/>
    </source>
</evidence>
<reference evidence="1 2" key="1">
    <citation type="submission" date="2016-05" db="EMBL/GenBank/DDBJ databases">
        <title>Genome Sequence of Pseudomonas citronellolis Strain SJTE-3, an Estrogens and Persistent Organic Pollutants degradation strain.</title>
        <authorList>
            <person name="Liang R."/>
        </authorList>
    </citation>
    <scope>NUCLEOTIDE SEQUENCE [LARGE SCALE GENOMIC DNA]</scope>
    <source>
        <strain evidence="1 2">SJTE-3</strain>
    </source>
</reference>
<accession>A0A1A9KM82</accession>
<keyword evidence="1" id="KW-0808">Transferase</keyword>
<dbReference type="InterPro" id="IPR011009">
    <property type="entry name" value="Kinase-like_dom_sf"/>
</dbReference>
<evidence type="ECO:0000313" key="2">
    <source>
        <dbReference type="Proteomes" id="UP000077748"/>
    </source>
</evidence>